<evidence type="ECO:0008006" key="4">
    <source>
        <dbReference type="Google" id="ProtNLM"/>
    </source>
</evidence>
<dbReference type="InterPro" id="IPR007445">
    <property type="entry name" value="PilO"/>
</dbReference>
<proteinExistence type="predicted"/>
<protein>
    <recommendedName>
        <fullName evidence="4">Pilus assembly protein, PilO</fullName>
    </recommendedName>
</protein>
<comment type="caution">
    <text evidence="2">The sequence shown here is derived from an EMBL/GenBank/DDBJ whole genome shotgun (WGS) entry which is preliminary data.</text>
</comment>
<accession>A0A0G1IPC2</accession>
<keyword evidence="1" id="KW-1133">Transmembrane helix</keyword>
<dbReference type="GO" id="GO:0043107">
    <property type="term" value="P:type IV pilus-dependent motility"/>
    <property type="evidence" value="ECO:0007669"/>
    <property type="project" value="InterPro"/>
</dbReference>
<gene>
    <name evidence="2" type="ORF">UW52_C0017G0014</name>
</gene>
<sequence length="220" mass="24830">MEQPILPFVNQYKKYSQSISPFIQSPKTKNYSTVVFFFLVLSVFGWYAIRPTIQTILYLRREIKDKTDMNKKMDEKIYALIEANSAFENAQTLVPVLSEAIPKNPDALDLVVQIQTLATEKNVILSSLQMADIPLSTPSGSATPKNPKSLYVEFPIVFSAEGPYLSVVSFLKELINMRRIVTVRSMNFIPAKIMYPLASDSGKPAVIKVSMNLLGYYETQ</sequence>
<feature type="transmembrane region" description="Helical" evidence="1">
    <location>
        <begin position="31"/>
        <end position="49"/>
    </location>
</feature>
<keyword evidence="1" id="KW-0472">Membrane</keyword>
<organism evidence="2 3">
    <name type="scientific">Candidatus Gottesmanbacteria bacterium GW2011_GWA1_44_24b</name>
    <dbReference type="NCBI Taxonomy" id="1618437"/>
    <lineage>
        <taxon>Bacteria</taxon>
        <taxon>Candidatus Gottesmaniibacteriota</taxon>
    </lineage>
</organism>
<evidence type="ECO:0000313" key="3">
    <source>
        <dbReference type="Proteomes" id="UP000034521"/>
    </source>
</evidence>
<dbReference type="EMBL" id="LCIQ01000017">
    <property type="protein sequence ID" value="KKT60803.1"/>
    <property type="molecule type" value="Genomic_DNA"/>
</dbReference>
<reference evidence="2 3" key="1">
    <citation type="journal article" date="2015" name="Nature">
        <title>rRNA introns, odd ribosomes, and small enigmatic genomes across a large radiation of phyla.</title>
        <authorList>
            <person name="Brown C.T."/>
            <person name="Hug L.A."/>
            <person name="Thomas B.C."/>
            <person name="Sharon I."/>
            <person name="Castelle C.J."/>
            <person name="Singh A."/>
            <person name="Wilkins M.J."/>
            <person name="Williams K.H."/>
            <person name="Banfield J.F."/>
        </authorList>
    </citation>
    <scope>NUCLEOTIDE SEQUENCE [LARGE SCALE GENOMIC DNA]</scope>
</reference>
<dbReference type="AlphaFoldDB" id="A0A0G1IPC2"/>
<evidence type="ECO:0000313" key="2">
    <source>
        <dbReference type="EMBL" id="KKT60803.1"/>
    </source>
</evidence>
<dbReference type="GO" id="GO:0043683">
    <property type="term" value="P:type IV pilus assembly"/>
    <property type="evidence" value="ECO:0007669"/>
    <property type="project" value="InterPro"/>
</dbReference>
<keyword evidence="1" id="KW-0812">Transmembrane</keyword>
<dbReference type="Pfam" id="PF04350">
    <property type="entry name" value="PilO"/>
    <property type="match status" value="1"/>
</dbReference>
<dbReference type="Gene3D" id="3.30.70.60">
    <property type="match status" value="1"/>
</dbReference>
<dbReference type="InterPro" id="IPR014717">
    <property type="entry name" value="Transl_elong_EF1B/ribsomal_bS6"/>
</dbReference>
<dbReference type="Proteomes" id="UP000034521">
    <property type="component" value="Unassembled WGS sequence"/>
</dbReference>
<name>A0A0G1IPC2_9BACT</name>
<evidence type="ECO:0000256" key="1">
    <source>
        <dbReference type="SAM" id="Phobius"/>
    </source>
</evidence>